<dbReference type="InterPro" id="IPR050495">
    <property type="entry name" value="ATG22/LtaA_families"/>
</dbReference>
<evidence type="ECO:0000313" key="7">
    <source>
        <dbReference type="EMBL" id="GAT07155.1"/>
    </source>
</evidence>
<feature type="transmembrane region" description="Helical" evidence="6">
    <location>
        <begin position="157"/>
        <end position="177"/>
    </location>
</feature>
<feature type="transmembrane region" description="Helical" evidence="6">
    <location>
        <begin position="92"/>
        <end position="110"/>
    </location>
</feature>
<feature type="transmembrane region" description="Helical" evidence="6">
    <location>
        <begin position="254"/>
        <end position="278"/>
    </location>
</feature>
<evidence type="ECO:0000256" key="2">
    <source>
        <dbReference type="ARBA" id="ARBA00022448"/>
    </source>
</evidence>
<name>A0AAW5SWB8_MYCNV</name>
<evidence type="ECO:0000256" key="1">
    <source>
        <dbReference type="ARBA" id="ARBA00004127"/>
    </source>
</evidence>
<reference evidence="7 9" key="1">
    <citation type="journal article" date="2016" name="Genome Announc.">
        <title>Draft Genome Sequences of Five Rapidly Growing Mycobacterium Species, M. thermoresistibile, M. fortuitum subsp. acetamidolyticum, M. canariasense, M. brisbanense, and M. novocastrense.</title>
        <authorList>
            <person name="Katahira K."/>
            <person name="Ogura Y."/>
            <person name="Gotoh Y."/>
            <person name="Hayashi T."/>
        </authorList>
    </citation>
    <scope>NUCLEOTIDE SEQUENCE [LARGE SCALE GENOMIC DNA]</scope>
    <source>
        <strain evidence="7 9">JCM18114</strain>
    </source>
</reference>
<keyword evidence="9" id="KW-1185">Reference proteome</keyword>
<dbReference type="Pfam" id="PF11700">
    <property type="entry name" value="ATG22"/>
    <property type="match status" value="1"/>
</dbReference>
<evidence type="ECO:0000313" key="9">
    <source>
        <dbReference type="Proteomes" id="UP000069773"/>
    </source>
</evidence>
<dbReference type="EMBL" id="JACKTI010000078">
    <property type="protein sequence ID" value="MCV7027367.1"/>
    <property type="molecule type" value="Genomic_DNA"/>
</dbReference>
<reference evidence="8" key="2">
    <citation type="submission" date="2020-07" db="EMBL/GenBank/DDBJ databases">
        <authorList>
            <person name="Pettersson B.M.F."/>
            <person name="Behra P.R.K."/>
            <person name="Ramesh M."/>
            <person name="Das S."/>
            <person name="Dasgupta S."/>
            <person name="Kirsebom L.A."/>
        </authorList>
    </citation>
    <scope>NUCLEOTIDE SEQUENCE</scope>
    <source>
        <strain evidence="8">DSM 44203</strain>
    </source>
</reference>
<evidence type="ECO:0000256" key="3">
    <source>
        <dbReference type="ARBA" id="ARBA00022692"/>
    </source>
</evidence>
<dbReference type="Proteomes" id="UP000069773">
    <property type="component" value="Unassembled WGS sequence"/>
</dbReference>
<protein>
    <submittedName>
        <fullName evidence="8">MFS transporter</fullName>
    </submittedName>
    <submittedName>
        <fullName evidence="7">Major facilitator superfamily permease</fullName>
    </submittedName>
</protein>
<evidence type="ECO:0000313" key="10">
    <source>
        <dbReference type="Proteomes" id="UP001207528"/>
    </source>
</evidence>
<dbReference type="Gene3D" id="1.20.1250.20">
    <property type="entry name" value="MFS general substrate transporter like domains"/>
    <property type="match status" value="1"/>
</dbReference>
<evidence type="ECO:0000256" key="6">
    <source>
        <dbReference type="SAM" id="Phobius"/>
    </source>
</evidence>
<keyword evidence="3 6" id="KW-0812">Transmembrane</keyword>
<dbReference type="SUPFAM" id="SSF103473">
    <property type="entry name" value="MFS general substrate transporter"/>
    <property type="match status" value="1"/>
</dbReference>
<proteinExistence type="predicted"/>
<keyword evidence="5 6" id="KW-0472">Membrane</keyword>
<sequence>MSDPPDSGPPAAARRQVISWALWDFGATGLNAVVVTFVFSIYLTNTVGDDLPGGVSATSWLGWALGAAGVVVALLAPVTGVWVDAPWRRRRVLGVLSALAVVLIASMSSVRDDYRYLALGLVLLGCASACNELATVPYNAMLRQLSTPQTSGQISGYGLGLGYLGSVTLLLVVYFGFISGDGGLLGLPVEDGGNVRAAMVFTALWFGLFALPVLIAGPSAKPDPSEQRQTVGFIGGYRKLWADIRSEWRRDHNVVYYLLASAVFRDGLTGIFAFGAVLGVRVYGVSEADVLLFGVCASTVAAAGAIGGGFLDDRFGAKPVIVVSLSGMIAVGLTLMSLNGVLAFWICGLLLCLFIGPTLSAARTLMLRMSAQGKEGVAFGLYTTTGRAVSYLAPMLFSVFIAVFGTDRAGMGGLVVVLAAGLIAMLAVRVPRRAPA</sequence>
<dbReference type="EMBL" id="BCTA01000002">
    <property type="protein sequence ID" value="GAT07155.1"/>
    <property type="molecule type" value="Genomic_DNA"/>
</dbReference>
<keyword evidence="2" id="KW-0813">Transport</keyword>
<organism evidence="8 10">
    <name type="scientific">Mycolicibacterium novocastrense</name>
    <name type="common">Mycobacterium novocastrense</name>
    <dbReference type="NCBI Taxonomy" id="59813"/>
    <lineage>
        <taxon>Bacteria</taxon>
        <taxon>Bacillati</taxon>
        <taxon>Actinomycetota</taxon>
        <taxon>Actinomycetes</taxon>
        <taxon>Mycobacteriales</taxon>
        <taxon>Mycobacteriaceae</taxon>
        <taxon>Mycolicibacterium</taxon>
    </lineage>
</organism>
<feature type="transmembrane region" description="Helical" evidence="6">
    <location>
        <begin position="388"/>
        <end position="405"/>
    </location>
</feature>
<dbReference type="InterPro" id="IPR036259">
    <property type="entry name" value="MFS_trans_sf"/>
</dbReference>
<dbReference type="RefSeq" id="WP_067386689.1">
    <property type="nucleotide sequence ID" value="NZ_BCTA01000002.1"/>
</dbReference>
<keyword evidence="4 6" id="KW-1133">Transmembrane helix</keyword>
<dbReference type="PANTHER" id="PTHR23519:SF1">
    <property type="entry name" value="AUTOPHAGY-RELATED PROTEIN 22"/>
    <property type="match status" value="1"/>
</dbReference>
<evidence type="ECO:0000256" key="5">
    <source>
        <dbReference type="ARBA" id="ARBA00023136"/>
    </source>
</evidence>
<comment type="subcellular location">
    <subcellularLocation>
        <location evidence="1">Endomembrane system</location>
        <topology evidence="1">Multi-pass membrane protein</topology>
    </subcellularLocation>
</comment>
<evidence type="ECO:0000256" key="4">
    <source>
        <dbReference type="ARBA" id="ARBA00022989"/>
    </source>
</evidence>
<dbReference type="AlphaFoldDB" id="A0AAW5SWB8"/>
<feature type="transmembrane region" description="Helical" evidence="6">
    <location>
        <begin position="342"/>
        <end position="367"/>
    </location>
</feature>
<feature type="transmembrane region" description="Helical" evidence="6">
    <location>
        <begin position="116"/>
        <end position="136"/>
    </location>
</feature>
<accession>A0AAW5SWB8</accession>
<dbReference type="GO" id="GO:0012505">
    <property type="term" value="C:endomembrane system"/>
    <property type="evidence" value="ECO:0007669"/>
    <property type="project" value="UniProtKB-SubCell"/>
</dbReference>
<gene>
    <name evidence="8" type="ORF">H7I77_29170</name>
    <name evidence="7" type="ORF">RMCN_0288</name>
</gene>
<feature type="transmembrane region" description="Helical" evidence="6">
    <location>
        <begin position="318"/>
        <end position="336"/>
    </location>
</feature>
<dbReference type="Proteomes" id="UP001207528">
    <property type="component" value="Unassembled WGS sequence"/>
</dbReference>
<feature type="transmembrane region" description="Helical" evidence="6">
    <location>
        <begin position="197"/>
        <end position="217"/>
    </location>
</feature>
<feature type="transmembrane region" description="Helical" evidence="6">
    <location>
        <begin position="63"/>
        <end position="85"/>
    </location>
</feature>
<evidence type="ECO:0000313" key="8">
    <source>
        <dbReference type="EMBL" id="MCV7027367.1"/>
    </source>
</evidence>
<feature type="transmembrane region" description="Helical" evidence="6">
    <location>
        <begin position="290"/>
        <end position="311"/>
    </location>
</feature>
<comment type="caution">
    <text evidence="8">The sequence shown here is derived from an EMBL/GenBank/DDBJ whole genome shotgun (WGS) entry which is preliminary data.</text>
</comment>
<dbReference type="InterPro" id="IPR024671">
    <property type="entry name" value="Atg22-like"/>
</dbReference>
<feature type="transmembrane region" description="Helical" evidence="6">
    <location>
        <begin position="411"/>
        <end position="430"/>
    </location>
</feature>
<reference evidence="8" key="3">
    <citation type="journal article" date="2022" name="BMC Genomics">
        <title>Comparative genome analysis of mycobacteria focusing on tRNA and non-coding RNA.</title>
        <authorList>
            <person name="Behra P.R.K."/>
            <person name="Pettersson B.M.F."/>
            <person name="Ramesh M."/>
            <person name="Das S."/>
            <person name="Dasgupta S."/>
            <person name="Kirsebom L.A."/>
        </authorList>
    </citation>
    <scope>NUCLEOTIDE SEQUENCE</scope>
    <source>
        <strain evidence="8">DSM 44203</strain>
    </source>
</reference>
<dbReference type="PANTHER" id="PTHR23519">
    <property type="entry name" value="AUTOPHAGY-RELATED PROTEIN 22"/>
    <property type="match status" value="1"/>
</dbReference>
<feature type="transmembrane region" description="Helical" evidence="6">
    <location>
        <begin position="21"/>
        <end position="43"/>
    </location>
</feature>